<sequence>MKPTAMNATRRLAALPRLGAVAAALVLAGCSVTPTLVSQDEVKNRISADTAQMYADQAPIDAPVSLDEAVARALKYNLDYRLKKMESALAFGLADYSRYDMLPQLLATAGYRARNNDSGGTSIGIEDRLQSLRPSTSEERRHWLAGAEFSWNLLDFGVSYYRARQQADQFLIAEERRRKVVQNMLQDVRAAYWRALGAQRLSAQAEEVLKRANDALQRSRDAESQRIIPPVQALNYQRALLDATSLLNLRRQDLEYAKRELAALMNVPPGTSFTVADNREAPLPQVPADVRALEDMALAQRPELREEDLRKRITGDEARKQLLSMLPGVTFDVGPQYDSNKYLYNEGWIQGGLRMSWNLMRLAALPSLEKAQEKQVKTDEARRMALAMAILTQVRVGVERYRLAMTDLQIADTSAQVDQRLADYAKASVTARLDSDLEAVRTQTRALLGNYQRANAYANAQIAYGRIYNSVGLDPLPDNFEQDDLKTLSGRIGEHLRKAEKDAFALATQAGSAVEAK</sequence>
<evidence type="ECO:0000256" key="8">
    <source>
        <dbReference type="SAM" id="Coils"/>
    </source>
</evidence>
<evidence type="ECO:0000256" key="2">
    <source>
        <dbReference type="ARBA" id="ARBA00007613"/>
    </source>
</evidence>
<reference evidence="9 10" key="1">
    <citation type="submission" date="2019-01" db="EMBL/GenBank/DDBJ databases">
        <title>Zoogloea oleivorans genome sequencing and assembly.</title>
        <authorList>
            <person name="Tancsics A."/>
            <person name="Farkas M."/>
            <person name="Kriszt B."/>
            <person name="Maroti G."/>
            <person name="Horvath B."/>
        </authorList>
    </citation>
    <scope>NUCLEOTIDE SEQUENCE [LARGE SCALE GENOMIC DNA]</scope>
    <source>
        <strain evidence="9 10">Buc</strain>
    </source>
</reference>
<comment type="subcellular location">
    <subcellularLocation>
        <location evidence="1">Cell outer membrane</location>
    </subcellularLocation>
</comment>
<dbReference type="SUPFAM" id="SSF56954">
    <property type="entry name" value="Outer membrane efflux proteins (OEP)"/>
    <property type="match status" value="1"/>
</dbReference>
<keyword evidence="4" id="KW-1134">Transmembrane beta strand</keyword>
<dbReference type="InterPro" id="IPR051906">
    <property type="entry name" value="TolC-like"/>
</dbReference>
<dbReference type="OrthoDB" id="9764652at2"/>
<dbReference type="PANTHER" id="PTHR30026:SF20">
    <property type="entry name" value="OUTER MEMBRANE PROTEIN TOLC"/>
    <property type="match status" value="1"/>
</dbReference>
<evidence type="ECO:0000256" key="4">
    <source>
        <dbReference type="ARBA" id="ARBA00022452"/>
    </source>
</evidence>
<dbReference type="GO" id="GO:1990281">
    <property type="term" value="C:efflux pump complex"/>
    <property type="evidence" value="ECO:0007669"/>
    <property type="project" value="TreeGrafter"/>
</dbReference>
<dbReference type="Gene3D" id="1.20.1600.10">
    <property type="entry name" value="Outer membrane efflux proteins (OEP)"/>
    <property type="match status" value="1"/>
</dbReference>
<evidence type="ECO:0000256" key="7">
    <source>
        <dbReference type="ARBA" id="ARBA00023237"/>
    </source>
</evidence>
<comment type="caution">
    <text evidence="9">The sequence shown here is derived from an EMBL/GenBank/DDBJ whole genome shotgun (WGS) entry which is preliminary data.</text>
</comment>
<evidence type="ECO:0000313" key="10">
    <source>
        <dbReference type="Proteomes" id="UP000389128"/>
    </source>
</evidence>
<accession>A0A6C2CSM1</accession>
<keyword evidence="5" id="KW-0812">Transmembrane</keyword>
<comment type="similarity">
    <text evidence="2">Belongs to the outer membrane factor (OMF) (TC 1.B.17) family.</text>
</comment>
<dbReference type="Proteomes" id="UP000389128">
    <property type="component" value="Unassembled WGS sequence"/>
</dbReference>
<dbReference type="GO" id="GO:0009279">
    <property type="term" value="C:cell outer membrane"/>
    <property type="evidence" value="ECO:0007669"/>
    <property type="project" value="UniProtKB-SubCell"/>
</dbReference>
<dbReference type="Pfam" id="PF02321">
    <property type="entry name" value="OEP"/>
    <property type="match status" value="1"/>
</dbReference>
<keyword evidence="8" id="KW-0175">Coiled coil</keyword>
<dbReference type="EMBL" id="SDKK01000010">
    <property type="protein sequence ID" value="TYC56663.1"/>
    <property type="molecule type" value="Genomic_DNA"/>
</dbReference>
<dbReference type="GO" id="GO:0015288">
    <property type="term" value="F:porin activity"/>
    <property type="evidence" value="ECO:0007669"/>
    <property type="project" value="TreeGrafter"/>
</dbReference>
<evidence type="ECO:0000256" key="3">
    <source>
        <dbReference type="ARBA" id="ARBA00022448"/>
    </source>
</evidence>
<gene>
    <name evidence="9" type="ORF">ETQ85_12385</name>
</gene>
<proteinExistence type="inferred from homology"/>
<keyword evidence="6" id="KW-0472">Membrane</keyword>
<dbReference type="PROSITE" id="PS51257">
    <property type="entry name" value="PROKAR_LIPOPROTEIN"/>
    <property type="match status" value="1"/>
</dbReference>
<feature type="coiled-coil region" evidence="8">
    <location>
        <begin position="198"/>
        <end position="225"/>
    </location>
</feature>
<protein>
    <submittedName>
        <fullName evidence="9">TolC family protein</fullName>
    </submittedName>
</protein>
<evidence type="ECO:0000313" key="9">
    <source>
        <dbReference type="EMBL" id="TYC56663.1"/>
    </source>
</evidence>
<dbReference type="GO" id="GO:0015562">
    <property type="term" value="F:efflux transmembrane transporter activity"/>
    <property type="evidence" value="ECO:0007669"/>
    <property type="project" value="InterPro"/>
</dbReference>
<keyword evidence="3" id="KW-0813">Transport</keyword>
<name>A0A6C2CSM1_9RHOO</name>
<dbReference type="InterPro" id="IPR003423">
    <property type="entry name" value="OMP_efflux"/>
</dbReference>
<dbReference type="PANTHER" id="PTHR30026">
    <property type="entry name" value="OUTER MEMBRANE PROTEIN TOLC"/>
    <property type="match status" value="1"/>
</dbReference>
<evidence type="ECO:0000256" key="5">
    <source>
        <dbReference type="ARBA" id="ARBA00022692"/>
    </source>
</evidence>
<evidence type="ECO:0000256" key="1">
    <source>
        <dbReference type="ARBA" id="ARBA00004442"/>
    </source>
</evidence>
<organism evidence="9 10">
    <name type="scientific">Zoogloea oleivorans</name>
    <dbReference type="NCBI Taxonomy" id="1552750"/>
    <lineage>
        <taxon>Bacteria</taxon>
        <taxon>Pseudomonadati</taxon>
        <taxon>Pseudomonadota</taxon>
        <taxon>Betaproteobacteria</taxon>
        <taxon>Rhodocyclales</taxon>
        <taxon>Zoogloeaceae</taxon>
        <taxon>Zoogloea</taxon>
    </lineage>
</organism>
<evidence type="ECO:0000256" key="6">
    <source>
        <dbReference type="ARBA" id="ARBA00023136"/>
    </source>
</evidence>
<dbReference type="AlphaFoldDB" id="A0A6C2CSM1"/>
<keyword evidence="7" id="KW-0998">Cell outer membrane</keyword>
<keyword evidence="10" id="KW-1185">Reference proteome</keyword>